<evidence type="ECO:0000256" key="4">
    <source>
        <dbReference type="ARBA" id="ARBA00022840"/>
    </source>
</evidence>
<dbReference type="PROSITE" id="PS51194">
    <property type="entry name" value="HELICASE_CTER"/>
    <property type="match status" value="1"/>
</dbReference>
<comment type="caution">
    <text evidence="8">The sequence shown here is derived from an EMBL/GenBank/DDBJ whole genome shotgun (WGS) entry which is preliminary data.</text>
</comment>
<keyword evidence="3 8" id="KW-0347">Helicase</keyword>
<proteinExistence type="predicted"/>
<keyword evidence="4" id="KW-0067">ATP-binding</keyword>
<dbReference type="GO" id="GO:0016787">
    <property type="term" value="F:hydrolase activity"/>
    <property type="evidence" value="ECO:0007669"/>
    <property type="project" value="UniProtKB-KW"/>
</dbReference>
<feature type="coiled-coil region" evidence="5">
    <location>
        <begin position="633"/>
        <end position="674"/>
    </location>
</feature>
<name>A0ABW5V570_9BACI</name>
<evidence type="ECO:0000259" key="6">
    <source>
        <dbReference type="PROSITE" id="PS51192"/>
    </source>
</evidence>
<dbReference type="Proteomes" id="UP001597502">
    <property type="component" value="Unassembled WGS sequence"/>
</dbReference>
<dbReference type="GO" id="GO:0004386">
    <property type="term" value="F:helicase activity"/>
    <property type="evidence" value="ECO:0007669"/>
    <property type="project" value="UniProtKB-KW"/>
</dbReference>
<feature type="domain" description="Helicase C-terminal" evidence="7">
    <location>
        <begin position="464"/>
        <end position="629"/>
    </location>
</feature>
<gene>
    <name evidence="8" type="ORF">ACFSUO_01920</name>
</gene>
<dbReference type="PANTHER" id="PTHR45766:SF6">
    <property type="entry name" value="SWI_SNF-RELATED MATRIX-ASSOCIATED ACTIN-DEPENDENT REGULATOR OF CHROMATIN SUBFAMILY A-LIKE PROTEIN 1"/>
    <property type="match status" value="1"/>
</dbReference>
<dbReference type="CDD" id="cd18011">
    <property type="entry name" value="DEXDc_RapA"/>
    <property type="match status" value="1"/>
</dbReference>
<reference evidence="9" key="1">
    <citation type="journal article" date="2019" name="Int. J. Syst. Evol. Microbiol.">
        <title>The Global Catalogue of Microorganisms (GCM) 10K type strain sequencing project: providing services to taxonomists for standard genome sequencing and annotation.</title>
        <authorList>
            <consortium name="The Broad Institute Genomics Platform"/>
            <consortium name="The Broad Institute Genome Sequencing Center for Infectious Disease"/>
            <person name="Wu L."/>
            <person name="Ma J."/>
        </authorList>
    </citation>
    <scope>NUCLEOTIDE SEQUENCE [LARGE SCALE GENOMIC DNA]</scope>
    <source>
        <strain evidence="9">TISTR 1535</strain>
    </source>
</reference>
<organism evidence="8 9">
    <name type="scientific">Lentibacillus juripiscarius</name>
    <dbReference type="NCBI Taxonomy" id="257446"/>
    <lineage>
        <taxon>Bacteria</taxon>
        <taxon>Bacillati</taxon>
        <taxon>Bacillota</taxon>
        <taxon>Bacilli</taxon>
        <taxon>Bacillales</taxon>
        <taxon>Bacillaceae</taxon>
        <taxon>Lentibacillus</taxon>
    </lineage>
</organism>
<keyword evidence="2 8" id="KW-0378">Hydrolase</keyword>
<dbReference type="InterPro" id="IPR001650">
    <property type="entry name" value="Helicase_C-like"/>
</dbReference>
<dbReference type="PROSITE" id="PS51192">
    <property type="entry name" value="HELICASE_ATP_BIND_1"/>
    <property type="match status" value="1"/>
</dbReference>
<dbReference type="SMART" id="SM00487">
    <property type="entry name" value="DEXDc"/>
    <property type="match status" value="1"/>
</dbReference>
<keyword evidence="1" id="KW-0547">Nucleotide-binding</keyword>
<sequence length="1063" mass="124205">MLANGDIVSGTYFPEAVEIKKCESVAEDFYIIEAIGQESSKFYEVMVESKEINEFQQINNKKESGIRAEDVQKYVQYLLLKNEAKFSHTKALGNQNVIPLPHQIEAVYGRMLQVPQTRFLLADDPGAGKTIMAGMLMKELQARLMANRILILVPPLVLKQWQEELDQKFGLHFHIINRNVVKEYGGKSPFTANAYCLASMYWAIRDDVKALIQESDFDLVIIDEAHKMAAYTQGTAKKVFRTKLYQLGESILRKAEHCLLLTATPHKGDTENFRHLMKLIDEDVFSNTAINESIYEKANPFIIRRLKENLSNFDGTPIFPKRTSKTIQFQLTDEELELYDAVTEYVRHYFNRAINNGSQSTAFAMMLLQRRLSSSIEAIYLSLRRRYKRLVKLYKQTEKERKKYVNKVKKLDTDDYLEESNEQQEKLDAQLVQSTDVIDMNELKKEILAIKGLIKQIEHIKLYTIEKKYEELEETLFGEDGLLLQQDEKIIIFTESVDTLNYLEEQLLKRVPKVAKIIGGFPMNKRRQQVEMFRSECQIMLATDAGGESINLQFCNQMINYDIPWNPNRLEQRMGRIHRIGQKNEVFIFNLVAKNTREGSVMVRLLEKMEKMRTDLGSDLVYDFIGEVLEDQYDSLANLMQEAVVNREKLEEVIANMDKTLSDENERLLNLVEEERLTEEEIDLPQLKRQTNEWFVERIPKRFYADFTSYVLGKKRVRIQKSKDEKIMRIERLPKFIRDNMPDSRDEQIQSYRFTNSVNTESEDVPLITDIHPLFHVGLQLMKKEVEGRSWQHYIVSANVPEKLHVEIYEITITDGTGKELERRFVHLAKRESGDILTLNPNWIFLYEFAQEDLKVENTIANQSGSEIMKQSISVRQEVLSSRQKQLNKMHTFLEKSFNQQYRDTLDKLETYQQENTDNKNSALINQMNAKLIDLDQKKEERLNLINRQKNVSMKPPKKVISLEVDSLGHSHRVLASDYYETIIQYEKANGRLNVKQYDNLGLIDFSSERFNGEERYILLTSDPDYMLSDQELEDLHDVVDMLYVYVVKDGMVVEERSVIEEM</sequence>
<evidence type="ECO:0000313" key="8">
    <source>
        <dbReference type="EMBL" id="MFD2759745.1"/>
    </source>
</evidence>
<evidence type="ECO:0000259" key="7">
    <source>
        <dbReference type="PROSITE" id="PS51194"/>
    </source>
</evidence>
<protein>
    <submittedName>
        <fullName evidence="8">DEAD/DEAH box helicase</fullName>
        <ecNumber evidence="8">3.6.4.-</ecNumber>
    </submittedName>
</protein>
<dbReference type="InterPro" id="IPR038718">
    <property type="entry name" value="SNF2-like_sf"/>
</dbReference>
<dbReference type="Gene3D" id="3.40.50.300">
    <property type="entry name" value="P-loop containing nucleotide triphosphate hydrolases"/>
    <property type="match status" value="1"/>
</dbReference>
<dbReference type="EC" id="3.6.4.-" evidence="8"/>
<keyword evidence="9" id="KW-1185">Reference proteome</keyword>
<dbReference type="Gene3D" id="3.40.50.10810">
    <property type="entry name" value="Tandem AAA-ATPase domain"/>
    <property type="match status" value="1"/>
</dbReference>
<dbReference type="InterPro" id="IPR014001">
    <property type="entry name" value="Helicase_ATP-bd"/>
</dbReference>
<dbReference type="InterPro" id="IPR057342">
    <property type="entry name" value="DEXDc_RapA"/>
</dbReference>
<dbReference type="InterPro" id="IPR000330">
    <property type="entry name" value="SNF2_N"/>
</dbReference>
<dbReference type="Pfam" id="PF00271">
    <property type="entry name" value="Helicase_C"/>
    <property type="match status" value="1"/>
</dbReference>
<feature type="coiled-coil region" evidence="5">
    <location>
        <begin position="380"/>
        <end position="414"/>
    </location>
</feature>
<keyword evidence="5" id="KW-0175">Coiled coil</keyword>
<dbReference type="InterPro" id="IPR027417">
    <property type="entry name" value="P-loop_NTPase"/>
</dbReference>
<dbReference type="InterPro" id="IPR049730">
    <property type="entry name" value="SNF2/RAD54-like_C"/>
</dbReference>
<dbReference type="PANTHER" id="PTHR45766">
    <property type="entry name" value="DNA ANNEALING HELICASE AND ENDONUCLEASE ZRANB3 FAMILY MEMBER"/>
    <property type="match status" value="1"/>
</dbReference>
<accession>A0ABW5V570</accession>
<dbReference type="CDD" id="cd18793">
    <property type="entry name" value="SF2_C_SNF"/>
    <property type="match status" value="1"/>
</dbReference>
<evidence type="ECO:0000256" key="2">
    <source>
        <dbReference type="ARBA" id="ARBA00022801"/>
    </source>
</evidence>
<dbReference type="SMART" id="SM00490">
    <property type="entry name" value="HELICc"/>
    <property type="match status" value="1"/>
</dbReference>
<evidence type="ECO:0000313" key="9">
    <source>
        <dbReference type="Proteomes" id="UP001597502"/>
    </source>
</evidence>
<dbReference type="EMBL" id="JBHUNA010000003">
    <property type="protein sequence ID" value="MFD2759745.1"/>
    <property type="molecule type" value="Genomic_DNA"/>
</dbReference>
<dbReference type="RefSeq" id="WP_382390520.1">
    <property type="nucleotide sequence ID" value="NZ_JBHUNA010000003.1"/>
</dbReference>
<evidence type="ECO:0000256" key="5">
    <source>
        <dbReference type="SAM" id="Coils"/>
    </source>
</evidence>
<feature type="domain" description="Helicase ATP-binding" evidence="6">
    <location>
        <begin position="110"/>
        <end position="283"/>
    </location>
</feature>
<evidence type="ECO:0000256" key="1">
    <source>
        <dbReference type="ARBA" id="ARBA00022741"/>
    </source>
</evidence>
<evidence type="ECO:0000256" key="3">
    <source>
        <dbReference type="ARBA" id="ARBA00022806"/>
    </source>
</evidence>
<dbReference type="Pfam" id="PF00176">
    <property type="entry name" value="SNF2-rel_dom"/>
    <property type="match status" value="1"/>
</dbReference>
<dbReference type="SUPFAM" id="SSF52540">
    <property type="entry name" value="P-loop containing nucleoside triphosphate hydrolases"/>
    <property type="match status" value="2"/>
</dbReference>